<proteinExistence type="predicted"/>
<feature type="non-terminal residue" evidence="2">
    <location>
        <position position="116"/>
    </location>
</feature>
<dbReference type="Proteomes" id="UP000308197">
    <property type="component" value="Unassembled WGS sequence"/>
</dbReference>
<organism evidence="2 3">
    <name type="scientific">Polyporus arcularius HHB13444</name>
    <dbReference type="NCBI Taxonomy" id="1314778"/>
    <lineage>
        <taxon>Eukaryota</taxon>
        <taxon>Fungi</taxon>
        <taxon>Dikarya</taxon>
        <taxon>Basidiomycota</taxon>
        <taxon>Agaricomycotina</taxon>
        <taxon>Agaricomycetes</taxon>
        <taxon>Polyporales</taxon>
        <taxon>Polyporaceae</taxon>
        <taxon>Polyporus</taxon>
    </lineage>
</organism>
<evidence type="ECO:0000256" key="1">
    <source>
        <dbReference type="SAM" id="MobiDB-lite"/>
    </source>
</evidence>
<evidence type="ECO:0000313" key="2">
    <source>
        <dbReference type="EMBL" id="TFK78077.1"/>
    </source>
</evidence>
<evidence type="ECO:0008006" key="4">
    <source>
        <dbReference type="Google" id="ProtNLM"/>
    </source>
</evidence>
<keyword evidence="3" id="KW-1185">Reference proteome</keyword>
<protein>
    <recommendedName>
        <fullName evidence="4">Reverse transcriptase RNase H-like domain-containing protein</fullName>
    </recommendedName>
</protein>
<feature type="region of interest" description="Disordered" evidence="1">
    <location>
        <begin position="75"/>
        <end position="98"/>
    </location>
</feature>
<gene>
    <name evidence="2" type="ORF">K466DRAFT_460136</name>
</gene>
<name>A0A5C3NN01_9APHY</name>
<feature type="non-terminal residue" evidence="2">
    <location>
        <position position="1"/>
    </location>
</feature>
<accession>A0A5C3NN01</accession>
<reference evidence="2 3" key="1">
    <citation type="journal article" date="2019" name="Nat. Ecol. Evol.">
        <title>Megaphylogeny resolves global patterns of mushroom evolution.</title>
        <authorList>
            <person name="Varga T."/>
            <person name="Krizsan K."/>
            <person name="Foldi C."/>
            <person name="Dima B."/>
            <person name="Sanchez-Garcia M."/>
            <person name="Sanchez-Ramirez S."/>
            <person name="Szollosi G.J."/>
            <person name="Szarkandi J.G."/>
            <person name="Papp V."/>
            <person name="Albert L."/>
            <person name="Andreopoulos W."/>
            <person name="Angelini C."/>
            <person name="Antonin V."/>
            <person name="Barry K.W."/>
            <person name="Bougher N.L."/>
            <person name="Buchanan P."/>
            <person name="Buyck B."/>
            <person name="Bense V."/>
            <person name="Catcheside P."/>
            <person name="Chovatia M."/>
            <person name="Cooper J."/>
            <person name="Damon W."/>
            <person name="Desjardin D."/>
            <person name="Finy P."/>
            <person name="Geml J."/>
            <person name="Haridas S."/>
            <person name="Hughes K."/>
            <person name="Justo A."/>
            <person name="Karasinski D."/>
            <person name="Kautmanova I."/>
            <person name="Kiss B."/>
            <person name="Kocsube S."/>
            <person name="Kotiranta H."/>
            <person name="LaButti K.M."/>
            <person name="Lechner B.E."/>
            <person name="Liimatainen K."/>
            <person name="Lipzen A."/>
            <person name="Lukacs Z."/>
            <person name="Mihaltcheva S."/>
            <person name="Morgado L.N."/>
            <person name="Niskanen T."/>
            <person name="Noordeloos M.E."/>
            <person name="Ohm R.A."/>
            <person name="Ortiz-Santana B."/>
            <person name="Ovrebo C."/>
            <person name="Racz N."/>
            <person name="Riley R."/>
            <person name="Savchenko A."/>
            <person name="Shiryaev A."/>
            <person name="Soop K."/>
            <person name="Spirin V."/>
            <person name="Szebenyi C."/>
            <person name="Tomsovsky M."/>
            <person name="Tulloss R.E."/>
            <person name="Uehling J."/>
            <person name="Grigoriev I.V."/>
            <person name="Vagvolgyi C."/>
            <person name="Papp T."/>
            <person name="Martin F.M."/>
            <person name="Miettinen O."/>
            <person name="Hibbett D.S."/>
            <person name="Nagy L.G."/>
        </authorList>
    </citation>
    <scope>NUCLEOTIDE SEQUENCE [LARGE SCALE GENOMIC DNA]</scope>
    <source>
        <strain evidence="2 3">HHB13444</strain>
    </source>
</reference>
<dbReference type="AlphaFoldDB" id="A0A5C3NN01"/>
<sequence length="116" mass="13178">YSQAKLELYGLYRSLKACKRLLIGVRNLVVEVDARYIQGMLNNPDEAPSATLNRWIVTILTFHFRLVHVPGVLHGPDGLSRRRPQPLDNDTPVPSDEDDDWIDRLNGLLHLINPSP</sequence>
<evidence type="ECO:0000313" key="3">
    <source>
        <dbReference type="Proteomes" id="UP000308197"/>
    </source>
</evidence>
<dbReference type="EMBL" id="ML212826">
    <property type="protein sequence ID" value="TFK78077.1"/>
    <property type="molecule type" value="Genomic_DNA"/>
</dbReference>
<dbReference type="InParanoid" id="A0A5C3NN01"/>